<dbReference type="InterPro" id="IPR016181">
    <property type="entry name" value="Acyl_CoA_acyltransferase"/>
</dbReference>
<accession>A0ABN1KHP5</accession>
<keyword evidence="1" id="KW-0808">Transferase</keyword>
<evidence type="ECO:0000313" key="4">
    <source>
        <dbReference type="EMBL" id="GAA0766713.1"/>
    </source>
</evidence>
<dbReference type="InterPro" id="IPR000182">
    <property type="entry name" value="GNAT_dom"/>
</dbReference>
<feature type="domain" description="N-acetyltransferase" evidence="3">
    <location>
        <begin position="4"/>
        <end position="158"/>
    </location>
</feature>
<dbReference type="Pfam" id="PF00583">
    <property type="entry name" value="Acetyltransf_1"/>
    <property type="match status" value="1"/>
</dbReference>
<evidence type="ECO:0000256" key="2">
    <source>
        <dbReference type="ARBA" id="ARBA00023315"/>
    </source>
</evidence>
<evidence type="ECO:0000259" key="3">
    <source>
        <dbReference type="PROSITE" id="PS51186"/>
    </source>
</evidence>
<gene>
    <name evidence="4" type="ORF">GCM10009107_55040</name>
</gene>
<dbReference type="PANTHER" id="PTHR43877">
    <property type="entry name" value="AMINOALKYLPHOSPHONATE N-ACETYLTRANSFERASE-RELATED-RELATED"/>
    <property type="match status" value="1"/>
</dbReference>
<dbReference type="SUPFAM" id="SSF55729">
    <property type="entry name" value="Acyl-CoA N-acyltransferases (Nat)"/>
    <property type="match status" value="1"/>
</dbReference>
<sequence length="158" mass="16815">MSAAHIRPLDLQQPTLVQALHRIWCAAYAQEAALLGLTPAQFPPLQTTVADLQASGWQFFGAMQGSTLAAAAALGDEEDGALRLNALVVSPAFQRRGLGRQLVEEALRRTAPGRLLRVGTGAANQPALALYEGMGFTLEARFSVGSPPVDVVRLTRRA</sequence>
<dbReference type="CDD" id="cd04301">
    <property type="entry name" value="NAT_SF"/>
    <property type="match status" value="1"/>
</dbReference>
<organism evidence="4 5">
    <name type="scientific">Ideonella azotifigens</name>
    <dbReference type="NCBI Taxonomy" id="513160"/>
    <lineage>
        <taxon>Bacteria</taxon>
        <taxon>Pseudomonadati</taxon>
        <taxon>Pseudomonadota</taxon>
        <taxon>Betaproteobacteria</taxon>
        <taxon>Burkholderiales</taxon>
        <taxon>Sphaerotilaceae</taxon>
        <taxon>Ideonella</taxon>
    </lineage>
</organism>
<comment type="caution">
    <text evidence="4">The sequence shown here is derived from an EMBL/GenBank/DDBJ whole genome shotgun (WGS) entry which is preliminary data.</text>
</comment>
<evidence type="ECO:0000313" key="5">
    <source>
        <dbReference type="Proteomes" id="UP001500279"/>
    </source>
</evidence>
<proteinExistence type="predicted"/>
<dbReference type="Gene3D" id="3.40.630.30">
    <property type="match status" value="1"/>
</dbReference>
<keyword evidence="2" id="KW-0012">Acyltransferase</keyword>
<dbReference type="PROSITE" id="PS51186">
    <property type="entry name" value="GNAT"/>
    <property type="match status" value="1"/>
</dbReference>
<evidence type="ECO:0000256" key="1">
    <source>
        <dbReference type="ARBA" id="ARBA00022679"/>
    </source>
</evidence>
<dbReference type="EMBL" id="BAAAEW010000044">
    <property type="protein sequence ID" value="GAA0766713.1"/>
    <property type="molecule type" value="Genomic_DNA"/>
</dbReference>
<protein>
    <recommendedName>
        <fullName evidence="3">N-acetyltransferase domain-containing protein</fullName>
    </recommendedName>
</protein>
<reference evidence="4 5" key="1">
    <citation type="journal article" date="2019" name="Int. J. Syst. Evol. Microbiol.">
        <title>The Global Catalogue of Microorganisms (GCM) 10K type strain sequencing project: providing services to taxonomists for standard genome sequencing and annotation.</title>
        <authorList>
            <consortium name="The Broad Institute Genomics Platform"/>
            <consortium name="The Broad Institute Genome Sequencing Center for Infectious Disease"/>
            <person name="Wu L."/>
            <person name="Ma J."/>
        </authorList>
    </citation>
    <scope>NUCLEOTIDE SEQUENCE [LARGE SCALE GENOMIC DNA]</scope>
    <source>
        <strain evidence="4 5">JCM 15503</strain>
    </source>
</reference>
<dbReference type="InterPro" id="IPR050832">
    <property type="entry name" value="Bact_Acetyltransf"/>
</dbReference>
<keyword evidence="5" id="KW-1185">Reference proteome</keyword>
<name>A0ABN1KHP5_9BURK</name>
<dbReference type="RefSeq" id="WP_141288459.1">
    <property type="nucleotide sequence ID" value="NZ_BAAAEW010000044.1"/>
</dbReference>
<dbReference type="Proteomes" id="UP001500279">
    <property type="component" value="Unassembled WGS sequence"/>
</dbReference>